<dbReference type="Gene3D" id="1.10.1280.10">
    <property type="entry name" value="Di-copper center containing domain from catechol oxidase"/>
    <property type="match status" value="1"/>
</dbReference>
<keyword evidence="8" id="KW-0503">Monooxygenase</keyword>
<evidence type="ECO:0000313" key="11">
    <source>
        <dbReference type="EMBL" id="CAL7941780.1"/>
    </source>
</evidence>
<evidence type="ECO:0000256" key="3">
    <source>
        <dbReference type="ARBA" id="ARBA00009928"/>
    </source>
</evidence>
<evidence type="ECO:0000256" key="5">
    <source>
        <dbReference type="ARBA" id="ARBA00022723"/>
    </source>
</evidence>
<evidence type="ECO:0000256" key="6">
    <source>
        <dbReference type="ARBA" id="ARBA00023002"/>
    </source>
</evidence>
<dbReference type="SUPFAM" id="SSF48056">
    <property type="entry name" value="Di-copper centre-containing domain"/>
    <property type="match status" value="1"/>
</dbReference>
<dbReference type="Gene3D" id="2.60.40.1520">
    <property type="entry name" value="Hemocyanin, C-terminal domain"/>
    <property type="match status" value="1"/>
</dbReference>
<evidence type="ECO:0000256" key="8">
    <source>
        <dbReference type="ARBA" id="ARBA00023033"/>
    </source>
</evidence>
<comment type="similarity">
    <text evidence="3">Belongs to the tyrosinase family.</text>
</comment>
<keyword evidence="4" id="KW-0964">Secreted</keyword>
<comment type="caution">
    <text evidence="11">The sequence shown here is derived from an EMBL/GenBank/DDBJ whole genome shotgun (WGS) entry which is preliminary data.</text>
</comment>
<evidence type="ECO:0000256" key="2">
    <source>
        <dbReference type="ARBA" id="ARBA00004613"/>
    </source>
</evidence>
<dbReference type="InterPro" id="IPR002227">
    <property type="entry name" value="Tyrosinase_Cu-bd"/>
</dbReference>
<dbReference type="PANTHER" id="PTHR11511">
    <property type="entry name" value="LARVAL STORAGE PROTEIN/PHENOLOXIDASE"/>
    <property type="match status" value="1"/>
</dbReference>
<dbReference type="PROSITE" id="PS00498">
    <property type="entry name" value="TYROSINASE_2"/>
    <property type="match status" value="1"/>
</dbReference>
<keyword evidence="5" id="KW-0479">Metal-binding</keyword>
<dbReference type="PROSITE" id="PS00209">
    <property type="entry name" value="HEMOCYANIN_1"/>
    <property type="match status" value="1"/>
</dbReference>
<dbReference type="InterPro" id="IPR000896">
    <property type="entry name" value="Hemocyanin/hexamerin_mid_dom"/>
</dbReference>
<dbReference type="InterPro" id="IPR036697">
    <property type="entry name" value="Hemocyanin_N_sf"/>
</dbReference>
<comment type="cofactor">
    <cofactor evidence="1">
        <name>Cu(2+)</name>
        <dbReference type="ChEBI" id="CHEBI:29036"/>
    </cofactor>
</comment>
<evidence type="ECO:0000256" key="4">
    <source>
        <dbReference type="ARBA" id="ARBA00022525"/>
    </source>
</evidence>
<keyword evidence="9" id="KW-1015">Disulfide bond</keyword>
<dbReference type="PROSITE" id="PS00210">
    <property type="entry name" value="HEMOCYANIN_2"/>
    <property type="match status" value="1"/>
</dbReference>
<sequence length="686" mass="79936">MSIDKSVILHLLARPSEPVYLPKGKKNVVFEIPHEYLTDRYRPLAEYLPRPPMLRGSTSVVRVKPLREVPDLSVVLRLERRQSFSLFVREHRDIAAHLINLFMKWDAFEDFLSAAVYAHDRVNIYLYVYALSVAIIHHPETKHLYLPPLHTILPEKFIPATIFPQAREITHVLPPGKRMTITIPKDYTASDLDMEHRVAYWREDIGINLHHWHWHLVYPFFGDMKIVNKDRRGELFYYMHHQMLARYNCERLSNQLERVVRFINWNEPIPEAYFSKLDSIVASRIWPARTAGAVLKDVHRPINKSKFDIQDLERWRDRIYEAIHRKSVIDKNGNVIPLTEKNGIDVLGNMVEASILSPNRHLYGNIHNTGHDALACVHDPDNRYLEDIGVMGDVATAARDPIFYRWHAFIDSVFQEYKDTLAPYPKDQLIYPGIRVTDIKVITDESNENVVYTFWEESDINLEHGLDFMATGKMNFKITHLNHSEFTYKIQIQNNQNQKHKGTVRIFMAPKYDERGYQFTFKEQKNLMVEMDKFSVDLDAGKNTIERKSTDSAVTIPFHQIFPDPDDVIPAECKDSNSTNFCGCGWPHYLLVPKGNNGGFHMDVFVMVSNFKDDVVPSQAPDEHVKDAASYCGLRDHKYPDARPMGYPFDRQPEQTVEYLTDFLTDNMNTADIQVVFRDSHFFKCK</sequence>
<evidence type="ECO:0000256" key="9">
    <source>
        <dbReference type="ARBA" id="ARBA00023157"/>
    </source>
</evidence>
<dbReference type="InterPro" id="IPR037020">
    <property type="entry name" value="Hemocyanin_C_sf"/>
</dbReference>
<dbReference type="Gene3D" id="1.20.1370.10">
    <property type="entry name" value="Hemocyanin, N-terminal domain"/>
    <property type="match status" value="1"/>
</dbReference>
<dbReference type="InterPro" id="IPR014756">
    <property type="entry name" value="Ig_E-set"/>
</dbReference>
<dbReference type="InterPro" id="IPR008922">
    <property type="entry name" value="Di-copper_centre_dom_sf"/>
</dbReference>
<evidence type="ECO:0000313" key="12">
    <source>
        <dbReference type="Proteomes" id="UP001642520"/>
    </source>
</evidence>
<dbReference type="PRINTS" id="PR00187">
    <property type="entry name" value="HAEMOCYANIN"/>
</dbReference>
<keyword evidence="12" id="KW-1185">Reference proteome</keyword>
<organism evidence="11 12">
    <name type="scientific">Xylocopa violacea</name>
    <name type="common">Violet carpenter bee</name>
    <name type="synonym">Apis violacea</name>
    <dbReference type="NCBI Taxonomy" id="135666"/>
    <lineage>
        <taxon>Eukaryota</taxon>
        <taxon>Metazoa</taxon>
        <taxon>Ecdysozoa</taxon>
        <taxon>Arthropoda</taxon>
        <taxon>Hexapoda</taxon>
        <taxon>Insecta</taxon>
        <taxon>Pterygota</taxon>
        <taxon>Neoptera</taxon>
        <taxon>Endopterygota</taxon>
        <taxon>Hymenoptera</taxon>
        <taxon>Apocrita</taxon>
        <taxon>Aculeata</taxon>
        <taxon>Apoidea</taxon>
        <taxon>Anthophila</taxon>
        <taxon>Apidae</taxon>
        <taxon>Xylocopa</taxon>
        <taxon>Xylocopa</taxon>
    </lineage>
</organism>
<dbReference type="Pfam" id="PF03722">
    <property type="entry name" value="Hemocyanin_N"/>
    <property type="match status" value="1"/>
</dbReference>
<accession>A0ABP1NL99</accession>
<keyword evidence="6" id="KW-0560">Oxidoreductase</keyword>
<feature type="domain" description="Tyrosinase copper-binding" evidence="10">
    <location>
        <begin position="400"/>
        <end position="411"/>
    </location>
</feature>
<dbReference type="EMBL" id="CAXAJV020001292">
    <property type="protein sequence ID" value="CAL7941780.1"/>
    <property type="molecule type" value="Genomic_DNA"/>
</dbReference>
<name>A0ABP1NL99_XYLVO</name>
<dbReference type="SUPFAM" id="SSF81296">
    <property type="entry name" value="E set domains"/>
    <property type="match status" value="1"/>
</dbReference>
<dbReference type="InterPro" id="IPR005204">
    <property type="entry name" value="Hemocyanin_N"/>
</dbReference>
<dbReference type="InterPro" id="IPR005203">
    <property type="entry name" value="Hemocyanin_C"/>
</dbReference>
<dbReference type="Pfam" id="PF00372">
    <property type="entry name" value="Hemocyanin_M"/>
    <property type="match status" value="1"/>
</dbReference>
<dbReference type="InterPro" id="IPR013788">
    <property type="entry name" value="Hemocyanin/hexamerin"/>
</dbReference>
<dbReference type="Pfam" id="PF03723">
    <property type="entry name" value="Hemocyanin_C"/>
    <property type="match status" value="1"/>
</dbReference>
<gene>
    <name evidence="11" type="ORF">XYLVIOL_LOCUS5185</name>
</gene>
<keyword evidence="7" id="KW-0186">Copper</keyword>
<evidence type="ECO:0000259" key="10">
    <source>
        <dbReference type="PROSITE" id="PS00498"/>
    </source>
</evidence>
<evidence type="ECO:0000256" key="7">
    <source>
        <dbReference type="ARBA" id="ARBA00023008"/>
    </source>
</evidence>
<comment type="subcellular location">
    <subcellularLocation>
        <location evidence="2">Secreted</location>
    </subcellularLocation>
</comment>
<proteinExistence type="inferred from homology"/>
<evidence type="ECO:0000256" key="1">
    <source>
        <dbReference type="ARBA" id="ARBA00001973"/>
    </source>
</evidence>
<dbReference type="SUPFAM" id="SSF48050">
    <property type="entry name" value="Hemocyanin, N-terminal domain"/>
    <property type="match status" value="1"/>
</dbReference>
<dbReference type="Proteomes" id="UP001642520">
    <property type="component" value="Unassembled WGS sequence"/>
</dbReference>
<reference evidence="11 12" key="1">
    <citation type="submission" date="2024-08" db="EMBL/GenBank/DDBJ databases">
        <authorList>
            <person name="Will J Nash"/>
            <person name="Angela Man"/>
            <person name="Seanna McTaggart"/>
            <person name="Kendall Baker"/>
            <person name="Tom Barker"/>
            <person name="Leah Catchpole"/>
            <person name="Alex Durrant"/>
            <person name="Karim Gharbi"/>
            <person name="Naomi Irish"/>
            <person name="Gemy Kaithakottil"/>
            <person name="Debby Ku"/>
            <person name="Aaliyah Providence"/>
            <person name="Felix Shaw"/>
            <person name="David Swarbreck"/>
            <person name="Chris Watkins"/>
            <person name="Ann M. McCartney"/>
            <person name="Giulio Formenti"/>
            <person name="Alice Mouton"/>
            <person name="Noel Vella"/>
            <person name="Bjorn M von Reumont"/>
            <person name="Adriana Vella"/>
            <person name="Wilfried Haerty"/>
        </authorList>
    </citation>
    <scope>NUCLEOTIDE SEQUENCE [LARGE SCALE GENOMIC DNA]</scope>
</reference>
<protein>
    <recommendedName>
        <fullName evidence="10">Tyrosinase copper-binding domain-containing protein</fullName>
    </recommendedName>
</protein>
<dbReference type="PANTHER" id="PTHR11511:SF4">
    <property type="entry name" value="PHENOLOXIDASE 2-RELATED"/>
    <property type="match status" value="1"/>
</dbReference>